<keyword evidence="4" id="KW-0676">Redox-active center</keyword>
<dbReference type="AlphaFoldDB" id="A0A090X1K0"/>
<feature type="domain" description="Thioredoxin" evidence="5">
    <location>
        <begin position="1"/>
        <end position="140"/>
    </location>
</feature>
<dbReference type="PANTHER" id="PTHR42852">
    <property type="entry name" value="THIOL:DISULFIDE INTERCHANGE PROTEIN DSBE"/>
    <property type="match status" value="1"/>
</dbReference>
<dbReference type="CDD" id="cd02966">
    <property type="entry name" value="TlpA_like_family"/>
    <property type="match status" value="1"/>
</dbReference>
<dbReference type="PROSITE" id="PS51352">
    <property type="entry name" value="THIOREDOXIN_2"/>
    <property type="match status" value="1"/>
</dbReference>
<dbReference type="EMBL" id="BBNU01000041">
    <property type="protein sequence ID" value="GAL82688.1"/>
    <property type="molecule type" value="Genomic_DNA"/>
</dbReference>
<keyword evidence="2" id="KW-0201">Cytochrome c-type biogenesis</keyword>
<dbReference type="Proteomes" id="UP000029643">
    <property type="component" value="Unassembled WGS sequence"/>
</dbReference>
<dbReference type="Gene3D" id="3.40.30.10">
    <property type="entry name" value="Glutaredoxin"/>
    <property type="match status" value="1"/>
</dbReference>
<dbReference type="GO" id="GO:0016491">
    <property type="term" value="F:oxidoreductase activity"/>
    <property type="evidence" value="ECO:0007669"/>
    <property type="project" value="InterPro"/>
</dbReference>
<dbReference type="InterPro" id="IPR050553">
    <property type="entry name" value="Thioredoxin_ResA/DsbE_sf"/>
</dbReference>
<evidence type="ECO:0000313" key="7">
    <source>
        <dbReference type="Proteomes" id="UP000029643"/>
    </source>
</evidence>
<name>A0A090X1K0_9FLAO</name>
<evidence type="ECO:0000256" key="2">
    <source>
        <dbReference type="ARBA" id="ARBA00022748"/>
    </source>
</evidence>
<protein>
    <submittedName>
        <fullName evidence="6">Thiol:disulfide interchange protein</fullName>
    </submittedName>
</protein>
<evidence type="ECO:0000256" key="3">
    <source>
        <dbReference type="ARBA" id="ARBA00023157"/>
    </source>
</evidence>
<comment type="caution">
    <text evidence="6">The sequence shown here is derived from an EMBL/GenBank/DDBJ whole genome shotgun (WGS) entry which is preliminary data.</text>
</comment>
<dbReference type="InterPro" id="IPR013740">
    <property type="entry name" value="Redoxin"/>
</dbReference>
<evidence type="ECO:0000256" key="1">
    <source>
        <dbReference type="ARBA" id="ARBA00004196"/>
    </source>
</evidence>
<accession>A0A090X1K0</accession>
<comment type="subcellular location">
    <subcellularLocation>
        <location evidence="1">Cell envelope</location>
    </subcellularLocation>
</comment>
<dbReference type="Pfam" id="PF08534">
    <property type="entry name" value="Redoxin"/>
    <property type="match status" value="1"/>
</dbReference>
<keyword evidence="3" id="KW-1015">Disulfide bond</keyword>
<dbReference type="GO" id="GO:0030313">
    <property type="term" value="C:cell envelope"/>
    <property type="evidence" value="ECO:0007669"/>
    <property type="project" value="UniProtKB-SubCell"/>
</dbReference>
<dbReference type="InterPro" id="IPR013766">
    <property type="entry name" value="Thioredoxin_domain"/>
</dbReference>
<evidence type="ECO:0000256" key="4">
    <source>
        <dbReference type="ARBA" id="ARBA00023284"/>
    </source>
</evidence>
<reference evidence="6 7" key="1">
    <citation type="journal article" date="2014" name="Genome Announc.">
        <title>Draft Genome Sequences of Marine Flavobacterium Algibacter lectus Strains SS8 and NR4.</title>
        <authorList>
            <person name="Takatani N."/>
            <person name="Nakanishi M."/>
            <person name="Meirelles P."/>
            <person name="Mino S."/>
            <person name="Suda W."/>
            <person name="Oshima K."/>
            <person name="Hattori M."/>
            <person name="Ohkuma M."/>
            <person name="Hosokawa M."/>
            <person name="Miyashita K."/>
            <person name="Thompson F.L."/>
            <person name="Niwa A."/>
            <person name="Sawabe T."/>
            <person name="Sawabe T."/>
        </authorList>
    </citation>
    <scope>NUCLEOTIDE SEQUENCE [LARGE SCALE GENOMIC DNA]</scope>
    <source>
        <strain evidence="7">JCM19274</strain>
    </source>
</reference>
<sequence length="140" mass="15812">MSPIFTDYVDHAGGTSSLSDFAGKYVYIDVWATWCGPCLAEVPALQKNEKQYHRKNIEFVSLSIDRENKRDAWRKMVTDKALGGVQLIADKAWESDFIKEYQISGIPRFILLDPKGNIVSSNAPKPSSNELITLFNELQI</sequence>
<dbReference type="RefSeq" id="WP_052416611.1">
    <property type="nucleotide sequence ID" value="NZ_BBNU01000041.1"/>
</dbReference>
<dbReference type="PANTHER" id="PTHR42852:SF6">
    <property type="entry name" value="THIOL:DISULFIDE INTERCHANGE PROTEIN DSBE"/>
    <property type="match status" value="1"/>
</dbReference>
<dbReference type="GO" id="GO:0017004">
    <property type="term" value="P:cytochrome complex assembly"/>
    <property type="evidence" value="ECO:0007669"/>
    <property type="project" value="UniProtKB-KW"/>
</dbReference>
<evidence type="ECO:0000313" key="6">
    <source>
        <dbReference type="EMBL" id="GAL82688.1"/>
    </source>
</evidence>
<proteinExistence type="predicted"/>
<dbReference type="SUPFAM" id="SSF52833">
    <property type="entry name" value="Thioredoxin-like"/>
    <property type="match status" value="1"/>
</dbReference>
<organism evidence="6 7">
    <name type="scientific">Algibacter lectus</name>
    <dbReference type="NCBI Taxonomy" id="221126"/>
    <lineage>
        <taxon>Bacteria</taxon>
        <taxon>Pseudomonadati</taxon>
        <taxon>Bacteroidota</taxon>
        <taxon>Flavobacteriia</taxon>
        <taxon>Flavobacteriales</taxon>
        <taxon>Flavobacteriaceae</taxon>
        <taxon>Algibacter</taxon>
    </lineage>
</organism>
<gene>
    <name evidence="6" type="ORF">JCM19274_253</name>
</gene>
<dbReference type="InterPro" id="IPR036249">
    <property type="entry name" value="Thioredoxin-like_sf"/>
</dbReference>
<evidence type="ECO:0000259" key="5">
    <source>
        <dbReference type="PROSITE" id="PS51352"/>
    </source>
</evidence>